<organism evidence="1">
    <name type="scientific">Rhipicephalus microplus</name>
    <name type="common">Cattle tick</name>
    <name type="synonym">Boophilus microplus</name>
    <dbReference type="NCBI Taxonomy" id="6941"/>
    <lineage>
        <taxon>Eukaryota</taxon>
        <taxon>Metazoa</taxon>
        <taxon>Ecdysozoa</taxon>
        <taxon>Arthropoda</taxon>
        <taxon>Chelicerata</taxon>
        <taxon>Arachnida</taxon>
        <taxon>Acari</taxon>
        <taxon>Parasitiformes</taxon>
        <taxon>Ixodida</taxon>
        <taxon>Ixodoidea</taxon>
        <taxon>Ixodidae</taxon>
        <taxon>Rhipicephalinae</taxon>
        <taxon>Rhipicephalus</taxon>
        <taxon>Boophilus</taxon>
    </lineage>
</organism>
<protein>
    <submittedName>
        <fullName evidence="1">Uncharacterized protein</fullName>
    </submittedName>
</protein>
<evidence type="ECO:0000313" key="1">
    <source>
        <dbReference type="EMBL" id="NIE50015.1"/>
    </source>
</evidence>
<name>A0A6G5AG89_RHIMP</name>
<reference evidence="1" key="1">
    <citation type="submission" date="2020-03" db="EMBL/GenBank/DDBJ databases">
        <title>A transcriptome and proteome of the tick Rhipicephalus microplus shaped by the genetic composition of its hosts and developmental stage.</title>
        <authorList>
            <person name="Garcia G.R."/>
            <person name="Ribeiro J.M.C."/>
            <person name="Maruyama S.R."/>
            <person name="Gardinasse L.G."/>
            <person name="Nelson K."/>
            <person name="Ferreira B.R."/>
            <person name="Andrade T.G."/>
            <person name="Santos I.K.F.M."/>
        </authorList>
    </citation>
    <scope>NUCLEOTIDE SEQUENCE</scope>
    <source>
        <strain evidence="1">NSGR</strain>
        <tissue evidence="1">Salivary glands</tissue>
    </source>
</reference>
<proteinExistence type="predicted"/>
<dbReference type="AlphaFoldDB" id="A0A6G5AG89"/>
<dbReference type="EMBL" id="GIKN01007742">
    <property type="protein sequence ID" value="NIE50015.1"/>
    <property type="molecule type" value="Transcribed_RNA"/>
</dbReference>
<sequence length="106" mass="12469">MDVFPRRSTMRLVVSMNLLTQFWIQFSVFESILAPGFSTHTSQHFSVSSCTRYWYRCFWVSPSIKLFSSSSEFMITSMTPQKFTAARRILEREMRNAPTSFQLSIF</sequence>
<accession>A0A6G5AG89</accession>